<dbReference type="PANTHER" id="PTHR42894">
    <property type="entry name" value="N-(5'-PHOSPHORIBOSYL)ANTHRANILATE ISOMERASE"/>
    <property type="match status" value="1"/>
</dbReference>
<dbReference type="OrthoDB" id="9796196at2"/>
<keyword evidence="9 10" id="KW-0413">Isomerase</keyword>
<dbReference type="EMBL" id="NSKD01000002">
    <property type="protein sequence ID" value="PAU81009.1"/>
    <property type="molecule type" value="Genomic_DNA"/>
</dbReference>
<accession>A0A2A2F8Q0</accession>
<dbReference type="SUPFAM" id="SSF51366">
    <property type="entry name" value="Ribulose-phoshate binding barrel"/>
    <property type="match status" value="1"/>
</dbReference>
<comment type="similarity">
    <text evidence="3 10">Belongs to the TrpF family.</text>
</comment>
<dbReference type="EC" id="5.3.1.24" evidence="4 10"/>
<evidence type="ECO:0000259" key="11">
    <source>
        <dbReference type="Pfam" id="PF00697"/>
    </source>
</evidence>
<keyword evidence="8 10" id="KW-0057">Aromatic amino acid biosynthesis</keyword>
<evidence type="ECO:0000256" key="10">
    <source>
        <dbReference type="HAMAP-Rule" id="MF_00135"/>
    </source>
</evidence>
<organism evidence="12 13">
    <name type="scientific">Halovibrio salipaludis</name>
    <dbReference type="NCBI Taxonomy" id="2032626"/>
    <lineage>
        <taxon>Bacteria</taxon>
        <taxon>Pseudomonadati</taxon>
        <taxon>Pseudomonadota</taxon>
        <taxon>Gammaproteobacteria</taxon>
        <taxon>Oceanospirillales</taxon>
        <taxon>Halomonadaceae</taxon>
        <taxon>Halovibrio</taxon>
    </lineage>
</organism>
<dbReference type="HAMAP" id="MF_00135">
    <property type="entry name" value="PRAI"/>
    <property type="match status" value="1"/>
</dbReference>
<dbReference type="Gene3D" id="3.20.20.70">
    <property type="entry name" value="Aldolase class I"/>
    <property type="match status" value="1"/>
</dbReference>
<proteinExistence type="inferred from homology"/>
<dbReference type="Proteomes" id="UP000218896">
    <property type="component" value="Unassembled WGS sequence"/>
</dbReference>
<dbReference type="InterPro" id="IPR044643">
    <property type="entry name" value="TrpF_fam"/>
</dbReference>
<evidence type="ECO:0000256" key="3">
    <source>
        <dbReference type="ARBA" id="ARBA00007571"/>
    </source>
</evidence>
<keyword evidence="13" id="KW-1185">Reference proteome</keyword>
<feature type="domain" description="N-(5'phosphoribosyl) anthranilate isomerase (PRAI)" evidence="11">
    <location>
        <begin position="6"/>
        <end position="201"/>
    </location>
</feature>
<comment type="pathway">
    <text evidence="2 10">Amino-acid biosynthesis; L-tryptophan biosynthesis; L-tryptophan from chorismate: step 3/5.</text>
</comment>
<keyword evidence="7 10" id="KW-0822">Tryptophan biosynthesis</keyword>
<evidence type="ECO:0000256" key="5">
    <source>
        <dbReference type="ARBA" id="ARBA00022272"/>
    </source>
</evidence>
<sequence>MPRTRIKICGITREEDAVAAAQAGVDAIGLVFHPESPRHVTLEQAQRIRAALPPFVTTVGLFVNASESLVREALSKVPLDLLQFHGDESAEFCSGFGHPWIRAVRVRDSRVVAAAESTYDRAFGLLADAYSEDRYGGTGKTFNWDWLPETRKLPLILAGGLTPDNVGEAVRRVRPWAVDVSGGVESAPGIKSSQRINEFVREVTLTHETD</sequence>
<dbReference type="InterPro" id="IPR011060">
    <property type="entry name" value="RibuloseP-bd_barrel"/>
</dbReference>
<evidence type="ECO:0000313" key="13">
    <source>
        <dbReference type="Proteomes" id="UP000218896"/>
    </source>
</evidence>
<evidence type="ECO:0000256" key="2">
    <source>
        <dbReference type="ARBA" id="ARBA00004664"/>
    </source>
</evidence>
<evidence type="ECO:0000256" key="8">
    <source>
        <dbReference type="ARBA" id="ARBA00023141"/>
    </source>
</evidence>
<dbReference type="CDD" id="cd00405">
    <property type="entry name" value="PRAI"/>
    <property type="match status" value="1"/>
</dbReference>
<dbReference type="RefSeq" id="WP_095616735.1">
    <property type="nucleotide sequence ID" value="NZ_NSKD01000002.1"/>
</dbReference>
<dbReference type="GO" id="GO:0000162">
    <property type="term" value="P:L-tryptophan biosynthetic process"/>
    <property type="evidence" value="ECO:0007669"/>
    <property type="project" value="UniProtKB-UniRule"/>
</dbReference>
<evidence type="ECO:0000256" key="9">
    <source>
        <dbReference type="ARBA" id="ARBA00023235"/>
    </source>
</evidence>
<dbReference type="GO" id="GO:0004640">
    <property type="term" value="F:phosphoribosylanthranilate isomerase activity"/>
    <property type="evidence" value="ECO:0007669"/>
    <property type="project" value="UniProtKB-UniRule"/>
</dbReference>
<evidence type="ECO:0000313" key="12">
    <source>
        <dbReference type="EMBL" id="PAU81009.1"/>
    </source>
</evidence>
<gene>
    <name evidence="10" type="primary">trpF</name>
    <name evidence="12" type="ORF">CK501_05445</name>
</gene>
<protein>
    <recommendedName>
        <fullName evidence="5 10">N-(5'-phosphoribosyl)anthranilate isomerase</fullName>
        <shortName evidence="10">PRAI</shortName>
        <ecNumber evidence="4 10">5.3.1.24</ecNumber>
    </recommendedName>
</protein>
<evidence type="ECO:0000256" key="1">
    <source>
        <dbReference type="ARBA" id="ARBA00001164"/>
    </source>
</evidence>
<keyword evidence="6 10" id="KW-0028">Amino-acid biosynthesis</keyword>
<dbReference type="InterPro" id="IPR013785">
    <property type="entry name" value="Aldolase_TIM"/>
</dbReference>
<dbReference type="NCBIfam" id="NF002299">
    <property type="entry name" value="PRK01222.1-6"/>
    <property type="match status" value="1"/>
</dbReference>
<dbReference type="InterPro" id="IPR001240">
    <property type="entry name" value="PRAI_dom"/>
</dbReference>
<comment type="catalytic activity">
    <reaction evidence="1 10">
        <text>N-(5-phospho-beta-D-ribosyl)anthranilate = 1-(2-carboxyphenylamino)-1-deoxy-D-ribulose 5-phosphate</text>
        <dbReference type="Rhea" id="RHEA:21540"/>
        <dbReference type="ChEBI" id="CHEBI:18277"/>
        <dbReference type="ChEBI" id="CHEBI:58613"/>
        <dbReference type="EC" id="5.3.1.24"/>
    </reaction>
</comment>
<dbReference type="PANTHER" id="PTHR42894:SF1">
    <property type="entry name" value="N-(5'-PHOSPHORIBOSYL)ANTHRANILATE ISOMERASE"/>
    <property type="match status" value="1"/>
</dbReference>
<dbReference type="FunFam" id="3.20.20.70:FF:000075">
    <property type="entry name" value="Tryptophan biosynthesis protein TRP1"/>
    <property type="match status" value="1"/>
</dbReference>
<dbReference type="Pfam" id="PF00697">
    <property type="entry name" value="PRAI"/>
    <property type="match status" value="1"/>
</dbReference>
<evidence type="ECO:0000256" key="7">
    <source>
        <dbReference type="ARBA" id="ARBA00022822"/>
    </source>
</evidence>
<dbReference type="UniPathway" id="UPA00035">
    <property type="reaction ID" value="UER00042"/>
</dbReference>
<reference evidence="12 13" key="1">
    <citation type="submission" date="2017-08" db="EMBL/GenBank/DDBJ databases">
        <title>Halovibrio sewagensis sp. nov., isolated from wastewater of high salinity.</title>
        <authorList>
            <person name="Dong X."/>
            <person name="Zhang G."/>
        </authorList>
    </citation>
    <scope>NUCLEOTIDE SEQUENCE [LARGE SCALE GENOMIC DNA]</scope>
    <source>
        <strain evidence="12 13">YL5-2</strain>
    </source>
</reference>
<comment type="caution">
    <text evidence="12">The sequence shown here is derived from an EMBL/GenBank/DDBJ whole genome shotgun (WGS) entry which is preliminary data.</text>
</comment>
<evidence type="ECO:0000256" key="6">
    <source>
        <dbReference type="ARBA" id="ARBA00022605"/>
    </source>
</evidence>
<evidence type="ECO:0000256" key="4">
    <source>
        <dbReference type="ARBA" id="ARBA00012572"/>
    </source>
</evidence>
<name>A0A2A2F8Q0_9GAMM</name>
<dbReference type="AlphaFoldDB" id="A0A2A2F8Q0"/>
<dbReference type="NCBIfam" id="NF002298">
    <property type="entry name" value="PRK01222.1-4"/>
    <property type="match status" value="1"/>
</dbReference>